<reference evidence="1" key="1">
    <citation type="submission" date="2021-06" db="EMBL/GenBank/DDBJ databases">
        <authorList>
            <person name="Kallberg Y."/>
            <person name="Tangrot J."/>
            <person name="Rosling A."/>
        </authorList>
    </citation>
    <scope>NUCLEOTIDE SEQUENCE</scope>
    <source>
        <strain evidence="1">MA461A</strain>
    </source>
</reference>
<feature type="non-terminal residue" evidence="1">
    <location>
        <position position="237"/>
    </location>
</feature>
<comment type="caution">
    <text evidence="1">The sequence shown here is derived from an EMBL/GenBank/DDBJ whole genome shotgun (WGS) entry which is preliminary data.</text>
</comment>
<dbReference type="Proteomes" id="UP000789920">
    <property type="component" value="Unassembled WGS sequence"/>
</dbReference>
<organism evidence="1 2">
    <name type="scientific">Racocetra persica</name>
    <dbReference type="NCBI Taxonomy" id="160502"/>
    <lineage>
        <taxon>Eukaryota</taxon>
        <taxon>Fungi</taxon>
        <taxon>Fungi incertae sedis</taxon>
        <taxon>Mucoromycota</taxon>
        <taxon>Glomeromycotina</taxon>
        <taxon>Glomeromycetes</taxon>
        <taxon>Diversisporales</taxon>
        <taxon>Gigasporaceae</taxon>
        <taxon>Racocetra</taxon>
    </lineage>
</organism>
<dbReference type="EMBL" id="CAJVQC010011534">
    <property type="protein sequence ID" value="CAG8628379.1"/>
    <property type="molecule type" value="Genomic_DNA"/>
</dbReference>
<name>A0ACA9N555_9GLOM</name>
<proteinExistence type="predicted"/>
<evidence type="ECO:0000313" key="1">
    <source>
        <dbReference type="EMBL" id="CAG8628379.1"/>
    </source>
</evidence>
<accession>A0ACA9N555</accession>
<keyword evidence="2" id="KW-1185">Reference proteome</keyword>
<protein>
    <submittedName>
        <fullName evidence="1">11336_t:CDS:1</fullName>
    </submittedName>
</protein>
<evidence type="ECO:0000313" key="2">
    <source>
        <dbReference type="Proteomes" id="UP000789920"/>
    </source>
</evidence>
<sequence length="237" mass="27643">MDNISNDYYSMDDSSDSELSSADFEDSEEIENHNNLLELKVGLTFGSFKEFKAWIECFAKKEGFSYRIRTSTIDGDIVRHAIYECSRSGTHQPLVTTDPTKRRNMSSQRTECSWHLNLTCPKTNNILKINSFKDEHNHVLTLTINEIASRFRRLIPKMLSDIKKYVLQDRMDSGSIYPLLKHDYPNQSIFKKDLYNAVYRFRTENNPGDSDASQMLQILMNWKESDPSWVVKLYLDP</sequence>
<gene>
    <name evidence="1" type="ORF">RPERSI_LOCUS7000</name>
</gene>